<sequence length="359" mass="39312">MHEWIEGSTGRTVVLLGAGASQPFVPMSRALTPLVIEYLDETYTADLPSHQLWRAISPEARLLGDDIEYLYQAVETLGYQESDPTRHWIEGFRRLGPYDESEVGRREFARDARFITSTIASAAYGIIRERSASASTDHFSSLLRAGVAGIVTLNYDTILETSARVHGIPLSTGAEQWDAGSRWSFPAGHLPLLKLHGSVNWRASRVVTPTWQIPRVGLYEVDDPAAAAPNGRIDANLVFGGGNKLRPDGPWPALFAAFEDILAAADVLVVVGYSFRDPHVDLAMRRWVAGGGERKLIVIDPYPNDSAPMQSSFGSFRYALDPDYVAADGTEGLLRGRDGRRMALVREGVTSGLPQVFGD</sequence>
<proteinExistence type="predicted"/>
<dbReference type="AlphaFoldDB" id="A0A7S8MUR0"/>
<dbReference type="Pfam" id="PF13289">
    <property type="entry name" value="SIR2_2"/>
    <property type="match status" value="1"/>
</dbReference>
<accession>A0A7S8MUR0</accession>
<dbReference type="SUPFAM" id="SSF52467">
    <property type="entry name" value="DHS-like NAD/FAD-binding domain"/>
    <property type="match status" value="1"/>
</dbReference>
<gene>
    <name evidence="1" type="ORF">IT882_07960</name>
</gene>
<dbReference type="EMBL" id="CP064760">
    <property type="protein sequence ID" value="QPE03353.1"/>
    <property type="molecule type" value="Genomic_DNA"/>
</dbReference>
<evidence type="ECO:0000313" key="2">
    <source>
        <dbReference type="Proteomes" id="UP000594480"/>
    </source>
</evidence>
<dbReference type="InterPro" id="IPR029035">
    <property type="entry name" value="DHS-like_NAD/FAD-binding_dom"/>
</dbReference>
<dbReference type="Proteomes" id="UP000594480">
    <property type="component" value="Chromosome"/>
</dbReference>
<dbReference type="KEGG" id="msf:IT882_07960"/>
<organism evidence="1 2">
    <name type="scientific">Microbacterium schleiferi</name>
    <dbReference type="NCBI Taxonomy" id="69362"/>
    <lineage>
        <taxon>Bacteria</taxon>
        <taxon>Bacillati</taxon>
        <taxon>Actinomycetota</taxon>
        <taxon>Actinomycetes</taxon>
        <taxon>Micrococcales</taxon>
        <taxon>Microbacteriaceae</taxon>
        <taxon>Microbacterium</taxon>
    </lineage>
</organism>
<keyword evidence="2" id="KW-1185">Reference proteome</keyword>
<reference evidence="1 2" key="1">
    <citation type="submission" date="2020-11" db="EMBL/GenBank/DDBJ databases">
        <title>Amino acid is mineralized and recycled by bacteria in oceanic microbiome.</title>
        <authorList>
            <person name="Zheng L.Y."/>
        </authorList>
    </citation>
    <scope>NUCLEOTIDE SEQUENCE [LARGE SCALE GENOMIC DNA]</scope>
    <source>
        <strain evidence="1 2">A32-1</strain>
    </source>
</reference>
<evidence type="ECO:0000313" key="1">
    <source>
        <dbReference type="EMBL" id="QPE03353.1"/>
    </source>
</evidence>
<name>A0A7S8MUR0_9MICO</name>
<dbReference type="RefSeq" id="WP_195691466.1">
    <property type="nucleotide sequence ID" value="NZ_CP064760.1"/>
</dbReference>
<protein>
    <submittedName>
        <fullName evidence="1">SIR2 family protein</fullName>
    </submittedName>
</protein>